<sequence length="245" mass="27311">MDPITFINLNTSLIFLHIEWLCFFVLHATGFSRSVVPSKVVALNSIQFKHKKEGLKAKVLVSVKTNLWCFVSEVFLIHAERALLLATMRWAAQGAPPNSSSEMPLCFFSKKQELQEVPHTLPFVFLTAVYMQKTDCDGITALVMPISADFLNFLFKRAALTTKATKTLSIISSTNRLLKKFKFDMLEGISPESLFLDKSNDSSCLNSPIILGTPPFKLLLPDKFKLTSPRSCVNSSSSPQNTSTL</sequence>
<comment type="caution">
    <text evidence="1">The sequence shown here is derived from an EMBL/GenBank/DDBJ whole genome shotgun (WGS) entry which is preliminary data.</text>
</comment>
<dbReference type="Proteomes" id="UP000825729">
    <property type="component" value="Unassembled WGS sequence"/>
</dbReference>
<evidence type="ECO:0000313" key="1">
    <source>
        <dbReference type="EMBL" id="KAG9441533.1"/>
    </source>
</evidence>
<organism evidence="1 2">
    <name type="scientific">Aristolochia fimbriata</name>
    <name type="common">White veined hardy Dutchman's pipe vine</name>
    <dbReference type="NCBI Taxonomy" id="158543"/>
    <lineage>
        <taxon>Eukaryota</taxon>
        <taxon>Viridiplantae</taxon>
        <taxon>Streptophyta</taxon>
        <taxon>Embryophyta</taxon>
        <taxon>Tracheophyta</taxon>
        <taxon>Spermatophyta</taxon>
        <taxon>Magnoliopsida</taxon>
        <taxon>Magnoliidae</taxon>
        <taxon>Piperales</taxon>
        <taxon>Aristolochiaceae</taxon>
        <taxon>Aristolochia</taxon>
    </lineage>
</organism>
<accession>A0AAV7DYF6</accession>
<name>A0AAV7DYF6_ARIFI</name>
<reference evidence="1 2" key="1">
    <citation type="submission" date="2021-07" db="EMBL/GenBank/DDBJ databases">
        <title>The Aristolochia fimbriata genome: insights into angiosperm evolution, floral development and chemical biosynthesis.</title>
        <authorList>
            <person name="Jiao Y."/>
        </authorList>
    </citation>
    <scope>NUCLEOTIDE SEQUENCE [LARGE SCALE GENOMIC DNA]</scope>
    <source>
        <strain evidence="1">IBCAS-2021</strain>
        <tissue evidence="1">Leaf</tissue>
    </source>
</reference>
<dbReference type="EMBL" id="JAINDJ010000007">
    <property type="protein sequence ID" value="KAG9441533.1"/>
    <property type="molecule type" value="Genomic_DNA"/>
</dbReference>
<protein>
    <submittedName>
        <fullName evidence="1">Uncharacterized protein</fullName>
    </submittedName>
</protein>
<keyword evidence="2" id="KW-1185">Reference proteome</keyword>
<dbReference type="AlphaFoldDB" id="A0AAV7DYF6"/>
<gene>
    <name evidence="1" type="ORF">H6P81_017387</name>
</gene>
<proteinExistence type="predicted"/>
<evidence type="ECO:0000313" key="2">
    <source>
        <dbReference type="Proteomes" id="UP000825729"/>
    </source>
</evidence>